<comment type="caution">
    <text evidence="4">The sequence shown here is derived from an EMBL/GenBank/DDBJ whole genome shotgun (WGS) entry which is preliminary data.</text>
</comment>
<dbReference type="Gene3D" id="3.40.630.30">
    <property type="match status" value="1"/>
</dbReference>
<dbReference type="PANTHER" id="PTHR30543:SF21">
    <property type="entry name" value="NAD(P)H-DEPENDENT FMN REDUCTASE LOT6"/>
    <property type="match status" value="1"/>
</dbReference>
<feature type="domain" description="N-acetyltransferase" evidence="3">
    <location>
        <begin position="206"/>
        <end position="356"/>
    </location>
</feature>
<dbReference type="Pfam" id="PF00583">
    <property type="entry name" value="Acetyltransf_1"/>
    <property type="match status" value="1"/>
</dbReference>
<dbReference type="SUPFAM" id="SSF55729">
    <property type="entry name" value="Acyl-CoA N-acyltransferases (Nat)"/>
    <property type="match status" value="1"/>
</dbReference>
<dbReference type="InterPro" id="IPR050712">
    <property type="entry name" value="NAD(P)H-dep_reductase"/>
</dbReference>
<keyword evidence="5" id="KW-1185">Reference proteome</keyword>
<protein>
    <submittedName>
        <fullName evidence="4">GNAT family N-acetyltransferase</fullName>
    </submittedName>
</protein>
<evidence type="ECO:0000313" key="4">
    <source>
        <dbReference type="EMBL" id="MBD7987490.1"/>
    </source>
</evidence>
<dbReference type="EMBL" id="JACSQJ010000002">
    <property type="protein sequence ID" value="MBD7987490.1"/>
    <property type="molecule type" value="Genomic_DNA"/>
</dbReference>
<dbReference type="InterPro" id="IPR029039">
    <property type="entry name" value="Flavoprotein-like_sf"/>
</dbReference>
<evidence type="ECO:0000256" key="2">
    <source>
        <dbReference type="ARBA" id="ARBA00022643"/>
    </source>
</evidence>
<dbReference type="InterPro" id="IPR016181">
    <property type="entry name" value="Acyl_CoA_acyltransferase"/>
</dbReference>
<keyword evidence="2" id="KW-0285">Flavoprotein</keyword>
<evidence type="ECO:0000256" key="1">
    <source>
        <dbReference type="ARBA" id="ARBA00001917"/>
    </source>
</evidence>
<name>A0ABR8UHI8_9GAMM</name>
<evidence type="ECO:0000313" key="5">
    <source>
        <dbReference type="Proteomes" id="UP000647183"/>
    </source>
</evidence>
<gene>
    <name evidence="4" type="ORF">H9645_05550</name>
</gene>
<dbReference type="Pfam" id="PF03358">
    <property type="entry name" value="FMN_red"/>
    <property type="match status" value="1"/>
</dbReference>
<dbReference type="Gene3D" id="3.40.50.360">
    <property type="match status" value="1"/>
</dbReference>
<dbReference type="RefSeq" id="WP_191728726.1">
    <property type="nucleotide sequence ID" value="NZ_JACSQJ010000002.1"/>
</dbReference>
<evidence type="ECO:0000259" key="3">
    <source>
        <dbReference type="PROSITE" id="PS51186"/>
    </source>
</evidence>
<dbReference type="InterPro" id="IPR005025">
    <property type="entry name" value="FMN_Rdtase-like_dom"/>
</dbReference>
<dbReference type="SUPFAM" id="SSF52218">
    <property type="entry name" value="Flavoproteins"/>
    <property type="match status" value="1"/>
</dbReference>
<dbReference type="InterPro" id="IPR000182">
    <property type="entry name" value="GNAT_dom"/>
</dbReference>
<keyword evidence="2" id="KW-0288">FMN</keyword>
<dbReference type="PANTHER" id="PTHR30543">
    <property type="entry name" value="CHROMATE REDUCTASE"/>
    <property type="match status" value="1"/>
</dbReference>
<dbReference type="Proteomes" id="UP000647183">
    <property type="component" value="Unassembled WGS sequence"/>
</dbReference>
<accession>A0ABR8UHI8</accession>
<dbReference type="CDD" id="cd04301">
    <property type="entry name" value="NAT_SF"/>
    <property type="match status" value="1"/>
</dbReference>
<reference evidence="4 5" key="1">
    <citation type="submission" date="2020-08" db="EMBL/GenBank/DDBJ databases">
        <title>A Genomic Blueprint of the Chicken Gut Microbiome.</title>
        <authorList>
            <person name="Gilroy R."/>
            <person name="Ravi A."/>
            <person name="Getino M."/>
            <person name="Pursley I."/>
            <person name="Horton D.L."/>
            <person name="Alikhan N.-F."/>
            <person name="Baker D."/>
            <person name="Gharbi K."/>
            <person name="Hall N."/>
            <person name="Watson M."/>
            <person name="Adriaenssens E.M."/>
            <person name="Foster-Nyarko E."/>
            <person name="Jarju S."/>
            <person name="Secka A."/>
            <person name="Antonio M."/>
            <person name="Oren A."/>
            <person name="Chaudhuri R."/>
            <person name="La Ragione R.M."/>
            <person name="Hildebrand F."/>
            <person name="Pallen M.J."/>
        </authorList>
    </citation>
    <scope>NUCLEOTIDE SEQUENCE [LARGE SCALE GENOMIC DNA]</scope>
    <source>
        <strain evidence="4 5">Sa2BVA3</strain>
    </source>
</reference>
<dbReference type="PROSITE" id="PS51186">
    <property type="entry name" value="GNAT"/>
    <property type="match status" value="1"/>
</dbReference>
<organism evidence="4 5">
    <name type="scientific">Luteimonas colneyensis</name>
    <dbReference type="NCBI Taxonomy" id="2762230"/>
    <lineage>
        <taxon>Bacteria</taxon>
        <taxon>Pseudomonadati</taxon>
        <taxon>Pseudomonadota</taxon>
        <taxon>Gammaproteobacteria</taxon>
        <taxon>Lysobacterales</taxon>
        <taxon>Lysobacteraceae</taxon>
        <taxon>Luteimonas</taxon>
    </lineage>
</organism>
<sequence length="364" mass="39632">MSTNKLRIMVLVCSTRPGALAPAVGDWFLRAASARSEVSDAQLTVVSLAELALPFLDEAAHPAAGDYQHPHSRAWSALVDNADGFIFVTPEYNHGMPAVLKNALDYLGREWAWKPVGFVSYGHTSAGTRAAQHARPVLAALRLVPTGATVALRIGDDIVDGEVRHDARLDGLASRLLEEVVRLGHALRPMREPLDGSARAGPVAGSYARRLTAADAADVIVLQRCCWVDEALANQTLDIPALHESPDDVRDWLDQWWAVGLWRDGRLLGMVRARRDGASWHIGRLAVAPHMRGAGIGRWLLELAEREADAGCTMAALETGARSVRNIRMYVSEGFERLPERDTPEVVHLVKPLRKPVGATSRSG</sequence>
<comment type="cofactor">
    <cofactor evidence="1">
        <name>FMN</name>
        <dbReference type="ChEBI" id="CHEBI:58210"/>
    </cofactor>
</comment>
<proteinExistence type="predicted"/>